<dbReference type="PROSITE" id="PS50862">
    <property type="entry name" value="AA_TRNA_LIGASE_II"/>
    <property type="match status" value="1"/>
</dbReference>
<dbReference type="Pfam" id="PF00152">
    <property type="entry name" value="tRNA-synt_2"/>
    <property type="match status" value="1"/>
</dbReference>
<evidence type="ECO:0000259" key="6">
    <source>
        <dbReference type="PROSITE" id="PS50862"/>
    </source>
</evidence>
<dbReference type="GO" id="GO:0004815">
    <property type="term" value="F:aspartate-tRNA ligase activity"/>
    <property type="evidence" value="ECO:0007669"/>
    <property type="project" value="TreeGrafter"/>
</dbReference>
<dbReference type="InterPro" id="IPR045864">
    <property type="entry name" value="aa-tRNA-synth_II/BPL/LPL"/>
</dbReference>
<organism evidence="7 8">
    <name type="scientific">Methylacidiphilum kamchatkense Kam1</name>
    <dbReference type="NCBI Taxonomy" id="1202785"/>
    <lineage>
        <taxon>Bacteria</taxon>
        <taxon>Pseudomonadati</taxon>
        <taxon>Verrucomicrobiota</taxon>
        <taxon>Methylacidiphilae</taxon>
        <taxon>Methylacidiphilales</taxon>
        <taxon>Methylacidiphilaceae</taxon>
        <taxon>Methylacidiphilum (ex Ratnadevi et al. 2023)</taxon>
    </lineage>
</organism>
<protein>
    <submittedName>
        <fullName evidence="7">tRNA synthetase class II (D, K and N)</fullName>
    </submittedName>
</protein>
<proteinExistence type="predicted"/>
<dbReference type="SUPFAM" id="SSF55681">
    <property type="entry name" value="Class II aaRS and biotin synthetases"/>
    <property type="match status" value="1"/>
</dbReference>
<accession>A0A516TJB0</accession>
<evidence type="ECO:0000256" key="1">
    <source>
        <dbReference type="ARBA" id="ARBA00022598"/>
    </source>
</evidence>
<dbReference type="Gene3D" id="3.30.930.10">
    <property type="entry name" value="Bira Bifunctional Protein, Domain 2"/>
    <property type="match status" value="1"/>
</dbReference>
<keyword evidence="1" id="KW-0436">Ligase</keyword>
<dbReference type="AlphaFoldDB" id="A0A516TJB0"/>
<evidence type="ECO:0000256" key="4">
    <source>
        <dbReference type="ARBA" id="ARBA00022917"/>
    </source>
</evidence>
<evidence type="ECO:0000313" key="7">
    <source>
        <dbReference type="EMBL" id="QDQ41341.1"/>
    </source>
</evidence>
<dbReference type="PANTHER" id="PTHR22594">
    <property type="entry name" value="ASPARTYL/LYSYL-TRNA SYNTHETASE"/>
    <property type="match status" value="1"/>
</dbReference>
<name>A0A516TJB0_9BACT</name>
<dbReference type="Proteomes" id="UP000315925">
    <property type="component" value="Chromosome"/>
</dbReference>
<keyword evidence="4" id="KW-0648">Protein biosynthesis</keyword>
<evidence type="ECO:0000256" key="3">
    <source>
        <dbReference type="ARBA" id="ARBA00022840"/>
    </source>
</evidence>
<evidence type="ECO:0000256" key="5">
    <source>
        <dbReference type="ARBA" id="ARBA00023146"/>
    </source>
</evidence>
<gene>
    <name evidence="7" type="ORF">kam1_82</name>
</gene>
<reference evidence="8" key="1">
    <citation type="submission" date="2019-03" db="EMBL/GenBank/DDBJ databases">
        <title>Complete genome of Methylacidiphilum kamchatkense Kam1.</title>
        <authorList>
            <person name="Kruse T."/>
            <person name="Murarilal Ratnadevi C."/>
            <person name="Erikstad H.-A."/>
            <person name="Birkeland N.-K."/>
        </authorList>
    </citation>
    <scope>NUCLEOTIDE SEQUENCE [LARGE SCALE GENOMIC DNA]</scope>
    <source>
        <strain evidence="8">kam1</strain>
    </source>
</reference>
<sequence>MELGGGSIRIHERELQEKIFSILGIDKERQKLLFGHLLKAFQYGAPPHGGIALGLDRFVMLLSGAETIRDVIAFPKNRHGVDLLTQSPSEVDSQQLKELHIKLNFPSLDSRLRQEPEIEP</sequence>
<feature type="domain" description="Aminoacyl-transfer RNA synthetases class-II family profile" evidence="6">
    <location>
        <begin position="1"/>
        <end position="75"/>
    </location>
</feature>
<keyword evidence="2" id="KW-0547">Nucleotide-binding</keyword>
<dbReference type="GO" id="GO:0005524">
    <property type="term" value="F:ATP binding"/>
    <property type="evidence" value="ECO:0007669"/>
    <property type="project" value="UniProtKB-KW"/>
</dbReference>
<keyword evidence="3" id="KW-0067">ATP-binding</keyword>
<dbReference type="EMBL" id="CP037899">
    <property type="protein sequence ID" value="QDQ41341.1"/>
    <property type="molecule type" value="Genomic_DNA"/>
</dbReference>
<dbReference type="InterPro" id="IPR004364">
    <property type="entry name" value="Aa-tRNA-synt_II"/>
</dbReference>
<dbReference type="GO" id="GO:0006422">
    <property type="term" value="P:aspartyl-tRNA aminoacylation"/>
    <property type="evidence" value="ECO:0007669"/>
    <property type="project" value="TreeGrafter"/>
</dbReference>
<evidence type="ECO:0000313" key="8">
    <source>
        <dbReference type="Proteomes" id="UP000315925"/>
    </source>
</evidence>
<dbReference type="InterPro" id="IPR006195">
    <property type="entry name" value="aa-tRNA-synth_II"/>
</dbReference>
<dbReference type="KEGG" id="mkc:kam1_82"/>
<keyword evidence="5 7" id="KW-0030">Aminoacyl-tRNA synthetase</keyword>
<evidence type="ECO:0000256" key="2">
    <source>
        <dbReference type="ARBA" id="ARBA00022741"/>
    </source>
</evidence>
<dbReference type="PANTHER" id="PTHR22594:SF5">
    <property type="entry name" value="ASPARTATE--TRNA LIGASE, MITOCHONDRIAL"/>
    <property type="match status" value="1"/>
</dbReference>